<accession>A0A8B9AYW5</accession>
<dbReference type="RefSeq" id="XP_038978504.1">
    <property type="nucleotide sequence ID" value="XM_039122576.1"/>
</dbReference>
<reference evidence="6 7" key="2">
    <citation type="submission" date="2025-04" db="UniProtKB">
        <authorList>
            <consortium name="RefSeq"/>
        </authorList>
    </citation>
    <scope>IDENTIFICATION</scope>
    <source>
        <tissue evidence="6 7">Young leaves</tissue>
    </source>
</reference>
<organism evidence="5 7">
    <name type="scientific">Phoenix dactylifera</name>
    <name type="common">Date palm</name>
    <dbReference type="NCBI Taxonomy" id="42345"/>
    <lineage>
        <taxon>Eukaryota</taxon>
        <taxon>Viridiplantae</taxon>
        <taxon>Streptophyta</taxon>
        <taxon>Embryophyta</taxon>
        <taxon>Tracheophyta</taxon>
        <taxon>Spermatophyta</taxon>
        <taxon>Magnoliopsida</taxon>
        <taxon>Liliopsida</taxon>
        <taxon>Arecaceae</taxon>
        <taxon>Coryphoideae</taxon>
        <taxon>Phoeniceae</taxon>
        <taxon>Phoenix</taxon>
    </lineage>
</organism>
<gene>
    <name evidence="7" type="primary">LOC120112804</name>
    <name evidence="6" type="synonym">LOC120108845</name>
</gene>
<dbReference type="KEGG" id="pda:120108845"/>
<keyword evidence="5" id="KW-1185">Reference proteome</keyword>
<dbReference type="GeneID" id="120112804"/>
<sequence>MAKDSSPMRPKPRKTSRPKAAAPKRPPQRGLGVAQLERLRLQERWKKITEIDPTRVVHPFPGQLLVYDYLAAVTPLAAYGIPVPPPAPVVVVPLAAYGASVPPLAPAAVAAYGAG</sequence>
<evidence type="ECO:0000313" key="6">
    <source>
        <dbReference type="RefSeq" id="XP_038978504.1"/>
    </source>
</evidence>
<dbReference type="PANTHER" id="PTHR33388:SF2">
    <property type="entry name" value="PROTEIN SPOROCYTELESS"/>
    <property type="match status" value="1"/>
</dbReference>
<evidence type="ECO:0000256" key="1">
    <source>
        <dbReference type="ARBA" id="ARBA00022491"/>
    </source>
</evidence>
<proteinExistence type="predicted"/>
<evidence type="ECO:0000313" key="5">
    <source>
        <dbReference type="Proteomes" id="UP000228380"/>
    </source>
</evidence>
<keyword evidence="1" id="KW-0678">Repressor</keyword>
<feature type="region of interest" description="Disordered" evidence="4">
    <location>
        <begin position="1"/>
        <end position="33"/>
    </location>
</feature>
<keyword evidence="3" id="KW-0804">Transcription</keyword>
<evidence type="ECO:0000313" key="7">
    <source>
        <dbReference type="RefSeq" id="XP_038988619.1"/>
    </source>
</evidence>
<reference evidence="5" key="1">
    <citation type="journal article" date="2019" name="Nat. Commun.">
        <title>Genome-wide association mapping of date palm fruit traits.</title>
        <authorList>
            <person name="Hazzouri K.M."/>
            <person name="Gros-Balthazard M."/>
            <person name="Flowers J.M."/>
            <person name="Copetti D."/>
            <person name="Lemansour A."/>
            <person name="Lebrun M."/>
            <person name="Masmoudi K."/>
            <person name="Ferrand S."/>
            <person name="Dhar M.I."/>
            <person name="Fresquez Z.A."/>
            <person name="Rosas U."/>
            <person name="Zhang J."/>
            <person name="Talag J."/>
            <person name="Lee S."/>
            <person name="Kudrna D."/>
            <person name="Powell R.F."/>
            <person name="Leitch I.J."/>
            <person name="Krueger R.R."/>
            <person name="Wing R.A."/>
            <person name="Amiri K.M.A."/>
            <person name="Purugganan M.D."/>
        </authorList>
    </citation>
    <scope>NUCLEOTIDE SEQUENCE [LARGE SCALE GENOMIC DNA]</scope>
    <source>
        <strain evidence="5">cv. Khalas</strain>
    </source>
</reference>
<evidence type="ECO:0000256" key="2">
    <source>
        <dbReference type="ARBA" id="ARBA00023015"/>
    </source>
</evidence>
<dbReference type="GO" id="GO:0003700">
    <property type="term" value="F:DNA-binding transcription factor activity"/>
    <property type="evidence" value="ECO:0007669"/>
    <property type="project" value="InterPro"/>
</dbReference>
<dbReference type="RefSeq" id="XP_038988619.1">
    <property type="nucleotide sequence ID" value="XM_039132691.1"/>
</dbReference>
<protein>
    <submittedName>
        <fullName evidence="6 7">Protein SPEAR3-like</fullName>
    </submittedName>
</protein>
<dbReference type="PANTHER" id="PTHR33388">
    <property type="entry name" value="OS01G0212500 PROTEIN"/>
    <property type="match status" value="1"/>
</dbReference>
<dbReference type="Proteomes" id="UP000228380">
    <property type="component" value="Chromosome 12"/>
</dbReference>
<dbReference type="InterPro" id="IPR040356">
    <property type="entry name" value="SPEAR"/>
</dbReference>
<evidence type="ECO:0000256" key="3">
    <source>
        <dbReference type="ARBA" id="ARBA00023163"/>
    </source>
</evidence>
<evidence type="ECO:0000256" key="4">
    <source>
        <dbReference type="SAM" id="MobiDB-lite"/>
    </source>
</evidence>
<name>A0A8B9AYW5_PHODC</name>
<keyword evidence="2" id="KW-0805">Transcription regulation</keyword>
<dbReference type="AlphaFoldDB" id="A0A8B9AYW5"/>
<dbReference type="OrthoDB" id="1917522at2759"/>
<dbReference type="KEGG" id="pda:120112804"/>